<dbReference type="Proteomes" id="UP000094501">
    <property type="component" value="Unassembled WGS sequence"/>
</dbReference>
<feature type="transmembrane region" description="Helical" evidence="7">
    <location>
        <begin position="287"/>
        <end position="307"/>
    </location>
</feature>
<evidence type="ECO:0000313" key="11">
    <source>
        <dbReference type="Proteomes" id="UP000094501"/>
    </source>
</evidence>
<evidence type="ECO:0008006" key="12">
    <source>
        <dbReference type="Google" id="ProtNLM"/>
    </source>
</evidence>
<dbReference type="GO" id="GO:0016020">
    <property type="term" value="C:membrane"/>
    <property type="evidence" value="ECO:0007669"/>
    <property type="project" value="UniProtKB-SubCell"/>
</dbReference>
<dbReference type="CDD" id="cd17321">
    <property type="entry name" value="MFS_MMR_MDR_like"/>
    <property type="match status" value="1"/>
</dbReference>
<feature type="domain" description="Major facilitator superfamily (MFS) profile" evidence="8">
    <location>
        <begin position="1"/>
        <end position="489"/>
    </location>
</feature>
<dbReference type="SUPFAM" id="SSF103473">
    <property type="entry name" value="MFS general substrate transporter"/>
    <property type="match status" value="1"/>
</dbReference>
<dbReference type="PANTHER" id="PTHR42718">
    <property type="entry name" value="MAJOR FACILITATOR SUPERFAMILY MULTIDRUG TRANSPORTER MFSC"/>
    <property type="match status" value="1"/>
</dbReference>
<name>A0A1E3VWN9_9HYPH</name>
<comment type="subcellular location">
    <subcellularLocation>
        <location evidence="1">Membrane</location>
        <topology evidence="1">Multi-pass membrane protein</topology>
    </subcellularLocation>
</comment>
<feature type="transmembrane region" description="Helical" evidence="7">
    <location>
        <begin position="181"/>
        <end position="198"/>
    </location>
</feature>
<organism evidence="10 11">
    <name type="scientific">Methyloceanibacter methanicus</name>
    <dbReference type="NCBI Taxonomy" id="1774968"/>
    <lineage>
        <taxon>Bacteria</taxon>
        <taxon>Pseudomonadati</taxon>
        <taxon>Pseudomonadota</taxon>
        <taxon>Alphaproteobacteria</taxon>
        <taxon>Hyphomicrobiales</taxon>
        <taxon>Hyphomicrobiaceae</taxon>
        <taxon>Methyloceanibacter</taxon>
    </lineage>
</organism>
<evidence type="ECO:0000256" key="2">
    <source>
        <dbReference type="ARBA" id="ARBA00022448"/>
    </source>
</evidence>
<feature type="domain" description="DCD" evidence="9">
    <location>
        <begin position="143"/>
        <end position="273"/>
    </location>
</feature>
<feature type="compositionally biased region" description="Basic and acidic residues" evidence="6">
    <location>
        <begin position="586"/>
        <end position="606"/>
    </location>
</feature>
<feature type="transmembrane region" description="Helical" evidence="7">
    <location>
        <begin position="116"/>
        <end position="136"/>
    </location>
</feature>
<evidence type="ECO:0000256" key="1">
    <source>
        <dbReference type="ARBA" id="ARBA00004141"/>
    </source>
</evidence>
<dbReference type="InterPro" id="IPR011701">
    <property type="entry name" value="MFS"/>
</dbReference>
<feature type="transmembrane region" description="Helical" evidence="7">
    <location>
        <begin position="465"/>
        <end position="485"/>
    </location>
</feature>
<gene>
    <name evidence="10" type="ORF">AUC68_10515</name>
</gene>
<dbReference type="STRING" id="1774968.AUC68_10515"/>
<proteinExistence type="predicted"/>
<evidence type="ECO:0000256" key="4">
    <source>
        <dbReference type="ARBA" id="ARBA00022989"/>
    </source>
</evidence>
<dbReference type="PROSITE" id="PS51222">
    <property type="entry name" value="DCD"/>
    <property type="match status" value="1"/>
</dbReference>
<dbReference type="AlphaFoldDB" id="A0A1E3VWN9"/>
<feature type="transmembrane region" description="Helical" evidence="7">
    <location>
        <begin position="247"/>
        <end position="267"/>
    </location>
</feature>
<feature type="transmembrane region" description="Helical" evidence="7">
    <location>
        <begin position="342"/>
        <end position="359"/>
    </location>
</feature>
<feature type="transmembrane region" description="Helical" evidence="7">
    <location>
        <begin position="142"/>
        <end position="161"/>
    </location>
</feature>
<feature type="transmembrane region" description="Helical" evidence="7">
    <location>
        <begin position="56"/>
        <end position="80"/>
    </location>
</feature>
<keyword evidence="11" id="KW-1185">Reference proteome</keyword>
<evidence type="ECO:0000313" key="10">
    <source>
        <dbReference type="EMBL" id="ODR97944.1"/>
    </source>
</evidence>
<dbReference type="GO" id="GO:0022857">
    <property type="term" value="F:transmembrane transporter activity"/>
    <property type="evidence" value="ECO:0007669"/>
    <property type="project" value="InterPro"/>
</dbReference>
<sequence length="849" mass="91455">MAYNTTAVMTALPAIKSSLDLDVDTLQWVINLYMLAAAATLAAMGHFGDTFGLTRMFAIGLGLFGLGSITIALSGDAVILLAGRGFQGLGVATLMATSVALISVSAPPDKRASAHGVWAATMALGFALGPLIGGTLTDIVSWRAIFGLDVVILAAAAFLCFRVARAGLVPHTPNADKRIDFPGIALLFVVLAAFLYGLTSGQLLGWTSLQTLALFTLTAAAGAGFLWRELHTAEPLIELGFLRHLDYAAATIGMFLNGVTQIGVLYFTNLFLQAPNGMNLSAAQAGLALLPFTGAMFVISLVLPRLIAAGRYRIPLVAGMLILAAGYWVMHNIDHQTPYGAVWWPLAILGVGVGFNLALQPRLGLGALPDAHAGQGSGVLTTALYAGLATGTALGGVVVSQIKRNILDPAVGSLASQTSDLDALKVTLVHGSESQIERAMAKVPHTDLDKLQGAMLDAFDNGFSGVMILMMFMALLGALVCAVLIRPNPPNADTQPRRLGLGKRDGFDLRHDGLARLKSEPVPGQARHPAEERRPGSIGSEFEPDRHLRLANGGDRIDADRQRVQDGRVRHPFAAKAHVTGGDPQPPDRSRRPQFAGHEERAARHVDRGKTVARVVRLDGSIENRRRLGHAHHRQGRIGQQFGDGARRPHGPVLHEDQAVREPFDLANVVADIKDRNRQGVMQPFQIGQDLFAPQPVEGRKRLVHQEKARLREERPADSHALTLAPRQMGRRAIEQPRDPEQFDHVVEADRARVSFHALLPKLEIAPDRKVRKQARLLKDVAERAPVHGNEAAVRLPNLAIDDQPALFETRQPRHTAQHRRLAASRGPNRPVTPWPGAVNSASSRKLPC</sequence>
<dbReference type="InterPro" id="IPR036259">
    <property type="entry name" value="MFS_trans_sf"/>
</dbReference>
<feature type="compositionally biased region" description="Basic residues" evidence="6">
    <location>
        <begin position="813"/>
        <end position="823"/>
    </location>
</feature>
<dbReference type="InterPro" id="IPR020846">
    <property type="entry name" value="MFS_dom"/>
</dbReference>
<dbReference type="EMBL" id="LPWG01000014">
    <property type="protein sequence ID" value="ODR97944.1"/>
    <property type="molecule type" value="Genomic_DNA"/>
</dbReference>
<evidence type="ECO:0000259" key="9">
    <source>
        <dbReference type="PROSITE" id="PS51222"/>
    </source>
</evidence>
<evidence type="ECO:0000256" key="3">
    <source>
        <dbReference type="ARBA" id="ARBA00022692"/>
    </source>
</evidence>
<feature type="transmembrane region" description="Helical" evidence="7">
    <location>
        <begin position="26"/>
        <end position="44"/>
    </location>
</feature>
<evidence type="ECO:0000256" key="7">
    <source>
        <dbReference type="SAM" id="Phobius"/>
    </source>
</evidence>
<feature type="transmembrane region" description="Helical" evidence="7">
    <location>
        <begin position="204"/>
        <end position="227"/>
    </location>
</feature>
<dbReference type="Gene3D" id="1.20.1250.20">
    <property type="entry name" value="MFS general substrate transporter like domains"/>
    <property type="match status" value="2"/>
</dbReference>
<comment type="caution">
    <text evidence="10">The sequence shown here is derived from an EMBL/GenBank/DDBJ whole genome shotgun (WGS) entry which is preliminary data.</text>
</comment>
<accession>A0A1E3VWN9</accession>
<evidence type="ECO:0000259" key="8">
    <source>
        <dbReference type="PROSITE" id="PS50850"/>
    </source>
</evidence>
<feature type="transmembrane region" description="Helical" evidence="7">
    <location>
        <begin position="314"/>
        <end position="330"/>
    </location>
</feature>
<dbReference type="AntiFam" id="ANF00142">
    <property type="entry name" value="Shadow ORF (opposite yadG)"/>
</dbReference>
<dbReference type="PANTHER" id="PTHR42718:SF9">
    <property type="entry name" value="MAJOR FACILITATOR SUPERFAMILY MULTIDRUG TRANSPORTER MFSC"/>
    <property type="match status" value="1"/>
</dbReference>
<dbReference type="AntiFam" id="ANF00095">
    <property type="entry name" value="Shadow ORF (opposite ABC transporters)"/>
</dbReference>
<feature type="transmembrane region" description="Helical" evidence="7">
    <location>
        <begin position="86"/>
        <end position="104"/>
    </location>
</feature>
<keyword evidence="5 7" id="KW-0472">Membrane</keyword>
<feature type="region of interest" description="Disordered" evidence="6">
    <location>
        <begin position="514"/>
        <end position="606"/>
    </location>
</feature>
<dbReference type="PROSITE" id="PS50850">
    <property type="entry name" value="MFS"/>
    <property type="match status" value="1"/>
</dbReference>
<keyword evidence="3 7" id="KW-0812">Transmembrane</keyword>
<reference evidence="10 11" key="1">
    <citation type="journal article" date="2016" name="Environ. Microbiol.">
        <title>New Methyloceanibacter diversity from North Sea sediments includes methanotroph containing solely the soluble methane monooxygenase.</title>
        <authorList>
            <person name="Vekeman B."/>
            <person name="Kerckhof F.M."/>
            <person name="Cremers G."/>
            <person name="de Vos P."/>
            <person name="Vandamme P."/>
            <person name="Boon N."/>
            <person name="Op den Camp H.J."/>
            <person name="Heylen K."/>
        </authorList>
    </citation>
    <scope>NUCLEOTIDE SEQUENCE [LARGE SCALE GENOMIC DNA]</scope>
    <source>
        <strain evidence="10 11">R-67174</strain>
    </source>
</reference>
<keyword evidence="2" id="KW-0813">Transport</keyword>
<evidence type="ECO:0000256" key="5">
    <source>
        <dbReference type="ARBA" id="ARBA00023136"/>
    </source>
</evidence>
<feature type="compositionally biased region" description="Polar residues" evidence="6">
    <location>
        <begin position="840"/>
        <end position="849"/>
    </location>
</feature>
<keyword evidence="4 7" id="KW-1133">Transmembrane helix</keyword>
<dbReference type="InterPro" id="IPR013989">
    <property type="entry name" value="Dev_and_cell_death_domain"/>
</dbReference>
<feature type="region of interest" description="Disordered" evidence="6">
    <location>
        <begin position="810"/>
        <end position="849"/>
    </location>
</feature>
<dbReference type="Pfam" id="PF07690">
    <property type="entry name" value="MFS_1"/>
    <property type="match status" value="1"/>
</dbReference>
<protein>
    <recommendedName>
        <fullName evidence="12">Major facilitator superfamily (MFS) profile domain-containing protein</fullName>
    </recommendedName>
</protein>
<evidence type="ECO:0000256" key="6">
    <source>
        <dbReference type="SAM" id="MobiDB-lite"/>
    </source>
</evidence>
<feature type="compositionally biased region" description="Basic and acidic residues" evidence="6">
    <location>
        <begin position="555"/>
        <end position="569"/>
    </location>
</feature>